<dbReference type="PANTHER" id="PTHR33383:SF1">
    <property type="entry name" value="MEMBRANE PROTEIN INSERTION EFFICIENCY FACTOR-RELATED"/>
    <property type="match status" value="1"/>
</dbReference>
<dbReference type="Proteomes" id="UP000199012">
    <property type="component" value="Unassembled WGS sequence"/>
</dbReference>
<dbReference type="Pfam" id="PF01809">
    <property type="entry name" value="YidD"/>
    <property type="match status" value="1"/>
</dbReference>
<dbReference type="AlphaFoldDB" id="A0A1I1AAR0"/>
<dbReference type="STRING" id="988821.SAMN05421867_11622"/>
<evidence type="ECO:0000256" key="1">
    <source>
        <dbReference type="HAMAP-Rule" id="MF_00386"/>
    </source>
</evidence>
<feature type="region of interest" description="Disordered" evidence="2">
    <location>
        <begin position="81"/>
        <end position="135"/>
    </location>
</feature>
<dbReference type="InterPro" id="IPR002696">
    <property type="entry name" value="Membr_insert_effic_factor_YidD"/>
</dbReference>
<reference evidence="3 4" key="1">
    <citation type="submission" date="2016-10" db="EMBL/GenBank/DDBJ databases">
        <authorList>
            <person name="de Groot N.N."/>
        </authorList>
    </citation>
    <scope>NUCLEOTIDE SEQUENCE [LARGE SCALE GENOMIC DNA]</scope>
    <source>
        <strain evidence="3 4">CGMCC 4.6945</strain>
    </source>
</reference>
<evidence type="ECO:0000313" key="3">
    <source>
        <dbReference type="EMBL" id="SFB34446.1"/>
    </source>
</evidence>
<comment type="subcellular location">
    <subcellularLocation>
        <location evidence="1">Cell membrane</location>
        <topology evidence="1">Peripheral membrane protein</topology>
        <orientation evidence="1">Cytoplasmic side</orientation>
    </subcellularLocation>
</comment>
<evidence type="ECO:0000313" key="4">
    <source>
        <dbReference type="Proteomes" id="UP000199012"/>
    </source>
</evidence>
<keyword evidence="1" id="KW-1003">Cell membrane</keyword>
<keyword evidence="4" id="KW-1185">Reference proteome</keyword>
<dbReference type="EMBL" id="FOKA01000016">
    <property type="protein sequence ID" value="SFB34446.1"/>
    <property type="molecule type" value="Genomic_DNA"/>
</dbReference>
<accession>A0A1I1AAR0</accession>
<dbReference type="NCBIfam" id="TIGR00278">
    <property type="entry name" value="membrane protein insertion efficiency factor YidD"/>
    <property type="match status" value="1"/>
</dbReference>
<dbReference type="RefSeq" id="WP_203708984.1">
    <property type="nucleotide sequence ID" value="NZ_BONM01000037.1"/>
</dbReference>
<evidence type="ECO:0000256" key="2">
    <source>
        <dbReference type="SAM" id="MobiDB-lite"/>
    </source>
</evidence>
<keyword evidence="1" id="KW-0472">Membrane</keyword>
<feature type="compositionally biased region" description="Low complexity" evidence="2">
    <location>
        <begin position="102"/>
        <end position="122"/>
    </location>
</feature>
<dbReference type="SMART" id="SM01234">
    <property type="entry name" value="Haemolytic"/>
    <property type="match status" value="1"/>
</dbReference>
<sequence>MTAATDGALRRLVRVPARVLVRLLVLVVRAYQLLVSPMTPPSCRYHPSCSSYAVVALERHGLLRGGWLAVRRLGRCHPWAAGGVDDVPGTTEARGTSDAWDTVPGSTPSPTSSATRSPAPTGRSSAGLPHVHAGH</sequence>
<name>A0A1I1AAR0_9CELL</name>
<gene>
    <name evidence="3" type="ORF">SAMN05421867_11622</name>
</gene>
<dbReference type="GO" id="GO:0005886">
    <property type="term" value="C:plasma membrane"/>
    <property type="evidence" value="ECO:0007669"/>
    <property type="project" value="UniProtKB-SubCell"/>
</dbReference>
<dbReference type="HAMAP" id="MF_00386">
    <property type="entry name" value="UPF0161_YidD"/>
    <property type="match status" value="1"/>
</dbReference>
<comment type="function">
    <text evidence="1">Could be involved in insertion of integral membrane proteins into the membrane.</text>
</comment>
<dbReference type="PANTHER" id="PTHR33383">
    <property type="entry name" value="MEMBRANE PROTEIN INSERTION EFFICIENCY FACTOR-RELATED"/>
    <property type="match status" value="1"/>
</dbReference>
<comment type="similarity">
    <text evidence="1">Belongs to the UPF0161 family.</text>
</comment>
<proteinExistence type="inferred from homology"/>
<protein>
    <recommendedName>
        <fullName evidence="1">Putative membrane protein insertion efficiency factor</fullName>
    </recommendedName>
</protein>
<organism evidence="3 4">
    <name type="scientific">Cellulomonas marina</name>
    <dbReference type="NCBI Taxonomy" id="988821"/>
    <lineage>
        <taxon>Bacteria</taxon>
        <taxon>Bacillati</taxon>
        <taxon>Actinomycetota</taxon>
        <taxon>Actinomycetes</taxon>
        <taxon>Micrococcales</taxon>
        <taxon>Cellulomonadaceae</taxon>
        <taxon>Cellulomonas</taxon>
    </lineage>
</organism>